<organism evidence="9 10">
    <name type="scientific">Polychaeton citri CBS 116435</name>
    <dbReference type="NCBI Taxonomy" id="1314669"/>
    <lineage>
        <taxon>Eukaryota</taxon>
        <taxon>Fungi</taxon>
        <taxon>Dikarya</taxon>
        <taxon>Ascomycota</taxon>
        <taxon>Pezizomycotina</taxon>
        <taxon>Dothideomycetes</taxon>
        <taxon>Dothideomycetidae</taxon>
        <taxon>Capnodiales</taxon>
        <taxon>Capnodiaceae</taxon>
        <taxon>Polychaeton</taxon>
    </lineage>
</organism>
<dbReference type="InterPro" id="IPR036259">
    <property type="entry name" value="MFS_trans_sf"/>
</dbReference>
<feature type="region of interest" description="Disordered" evidence="7">
    <location>
        <begin position="1"/>
        <end position="21"/>
    </location>
</feature>
<evidence type="ECO:0000256" key="4">
    <source>
        <dbReference type="ARBA" id="ARBA00022692"/>
    </source>
</evidence>
<comment type="subcellular location">
    <subcellularLocation>
        <location evidence="1">Endomembrane system</location>
        <topology evidence="1">Multi-pass membrane protein</topology>
    </subcellularLocation>
</comment>
<dbReference type="OrthoDB" id="413079at2759"/>
<protein>
    <submittedName>
        <fullName evidence="9">MFS general substrate transporter</fullName>
    </submittedName>
</protein>
<evidence type="ECO:0000256" key="3">
    <source>
        <dbReference type="ARBA" id="ARBA00022448"/>
    </source>
</evidence>
<gene>
    <name evidence="9" type="ORF">K431DRAFT_283346</name>
</gene>
<evidence type="ECO:0000256" key="6">
    <source>
        <dbReference type="ARBA" id="ARBA00023136"/>
    </source>
</evidence>
<feature type="transmembrane region" description="Helical" evidence="8">
    <location>
        <begin position="155"/>
        <end position="175"/>
    </location>
</feature>
<keyword evidence="6 8" id="KW-0472">Membrane</keyword>
<feature type="transmembrane region" description="Helical" evidence="8">
    <location>
        <begin position="297"/>
        <end position="319"/>
    </location>
</feature>
<dbReference type="PANTHER" id="PTHR23514:SF3">
    <property type="entry name" value="BYPASS OF STOP CODON PROTEIN 6"/>
    <property type="match status" value="1"/>
</dbReference>
<evidence type="ECO:0000313" key="10">
    <source>
        <dbReference type="Proteomes" id="UP000799441"/>
    </source>
</evidence>
<comment type="caution">
    <text evidence="9">The sequence shown here is derived from an EMBL/GenBank/DDBJ whole genome shotgun (WGS) entry which is preliminary data.</text>
</comment>
<dbReference type="SUPFAM" id="SSF103473">
    <property type="entry name" value="MFS general substrate transporter"/>
    <property type="match status" value="1"/>
</dbReference>
<keyword evidence="5 8" id="KW-1133">Transmembrane helix</keyword>
<dbReference type="EMBL" id="MU003778">
    <property type="protein sequence ID" value="KAF2723187.1"/>
    <property type="molecule type" value="Genomic_DNA"/>
</dbReference>
<evidence type="ECO:0000256" key="8">
    <source>
        <dbReference type="SAM" id="Phobius"/>
    </source>
</evidence>
<feature type="transmembrane region" description="Helical" evidence="8">
    <location>
        <begin position="181"/>
        <end position="203"/>
    </location>
</feature>
<feature type="transmembrane region" description="Helical" evidence="8">
    <location>
        <begin position="339"/>
        <end position="356"/>
    </location>
</feature>
<feature type="transmembrane region" description="Helical" evidence="8">
    <location>
        <begin position="368"/>
        <end position="399"/>
    </location>
</feature>
<feature type="transmembrane region" description="Helical" evidence="8">
    <location>
        <begin position="124"/>
        <end position="143"/>
    </location>
</feature>
<dbReference type="AlphaFoldDB" id="A0A9P4QEF5"/>
<dbReference type="Proteomes" id="UP000799441">
    <property type="component" value="Unassembled WGS sequence"/>
</dbReference>
<accession>A0A9P4QEF5</accession>
<evidence type="ECO:0000256" key="5">
    <source>
        <dbReference type="ARBA" id="ARBA00022989"/>
    </source>
</evidence>
<evidence type="ECO:0000313" key="9">
    <source>
        <dbReference type="EMBL" id="KAF2723187.1"/>
    </source>
</evidence>
<reference evidence="9" key="1">
    <citation type="journal article" date="2020" name="Stud. Mycol.">
        <title>101 Dothideomycetes genomes: a test case for predicting lifestyles and emergence of pathogens.</title>
        <authorList>
            <person name="Haridas S."/>
            <person name="Albert R."/>
            <person name="Binder M."/>
            <person name="Bloem J."/>
            <person name="Labutti K."/>
            <person name="Salamov A."/>
            <person name="Andreopoulos B."/>
            <person name="Baker S."/>
            <person name="Barry K."/>
            <person name="Bills G."/>
            <person name="Bluhm B."/>
            <person name="Cannon C."/>
            <person name="Castanera R."/>
            <person name="Culley D."/>
            <person name="Daum C."/>
            <person name="Ezra D."/>
            <person name="Gonzalez J."/>
            <person name="Henrissat B."/>
            <person name="Kuo A."/>
            <person name="Liang C."/>
            <person name="Lipzen A."/>
            <person name="Lutzoni F."/>
            <person name="Magnuson J."/>
            <person name="Mondo S."/>
            <person name="Nolan M."/>
            <person name="Ohm R."/>
            <person name="Pangilinan J."/>
            <person name="Park H.-J."/>
            <person name="Ramirez L."/>
            <person name="Alfaro M."/>
            <person name="Sun H."/>
            <person name="Tritt A."/>
            <person name="Yoshinaga Y."/>
            <person name="Zwiers L.-H."/>
            <person name="Turgeon B."/>
            <person name="Goodwin S."/>
            <person name="Spatafora J."/>
            <person name="Crous P."/>
            <person name="Grigoriev I."/>
        </authorList>
    </citation>
    <scope>NUCLEOTIDE SEQUENCE</scope>
    <source>
        <strain evidence="9">CBS 116435</strain>
    </source>
</reference>
<feature type="transmembrane region" description="Helical" evidence="8">
    <location>
        <begin position="92"/>
        <end position="112"/>
    </location>
</feature>
<dbReference type="FunFam" id="1.20.1250.20:FF:000308">
    <property type="entry name" value="MFS efflux transporter"/>
    <property type="match status" value="1"/>
</dbReference>
<feature type="transmembrane region" description="Helical" evidence="8">
    <location>
        <begin position="249"/>
        <end position="268"/>
    </location>
</feature>
<dbReference type="PANTHER" id="PTHR23514">
    <property type="entry name" value="BYPASS OF STOP CODON PROTEIN 6"/>
    <property type="match status" value="1"/>
</dbReference>
<dbReference type="Gene3D" id="1.20.1250.20">
    <property type="entry name" value="MFS general substrate transporter like domains"/>
    <property type="match status" value="2"/>
</dbReference>
<keyword evidence="4 8" id="KW-0812">Transmembrane</keyword>
<dbReference type="GO" id="GO:0016020">
    <property type="term" value="C:membrane"/>
    <property type="evidence" value="ECO:0007669"/>
    <property type="project" value="TreeGrafter"/>
</dbReference>
<evidence type="ECO:0000256" key="7">
    <source>
        <dbReference type="SAM" id="MobiDB-lite"/>
    </source>
</evidence>
<sequence>MPTETLTISPEHHAGPSLSTIWDEPISKPSTAVLSETKHALESEWSAPATWGSNIGGSHSPPRHFQQMVNEDGPTSSPVHVKQSWRKPKGNLARLAAVLFAMFNLGIHDAAYGPLIPYLERYYGLSYTTVSLVFLAAFPGYVLAAGTNDRLHLLVGPRGVAAIASTFRLCAYIALSCHPPWAVIVILLVFCGWGNGLLDAAWNAWAAELDRPSEILGALHGMYGLGAAVSPIVASSMIDQHGLPWFRFYYIPLALTALELAAGVSAFWKYTGAKFRRDNTNEGQAGGRTRAALKSRVTWMIAVFLLLYTGAEVSLSGWVVTFMMRVRGAEAFPSAMTSTGFWLGVTTGRVVLGFVTPKLGERWAITGYLVLAMALELVFWLVPQFIVSAVAVALLGFVLGPM</sequence>
<dbReference type="InterPro" id="IPR051788">
    <property type="entry name" value="MFS_Transporter"/>
</dbReference>
<proteinExistence type="inferred from homology"/>
<feature type="region of interest" description="Disordered" evidence="7">
    <location>
        <begin position="52"/>
        <end position="83"/>
    </location>
</feature>
<keyword evidence="3" id="KW-0813">Transport</keyword>
<dbReference type="GO" id="GO:0012505">
    <property type="term" value="C:endomembrane system"/>
    <property type="evidence" value="ECO:0007669"/>
    <property type="project" value="UniProtKB-SubCell"/>
</dbReference>
<feature type="compositionally biased region" description="Polar residues" evidence="7">
    <location>
        <begin position="67"/>
        <end position="78"/>
    </location>
</feature>
<dbReference type="InterPro" id="IPR011701">
    <property type="entry name" value="MFS"/>
</dbReference>
<keyword evidence="10" id="KW-1185">Reference proteome</keyword>
<comment type="similarity">
    <text evidence="2">Belongs to the major facilitator superfamily.</text>
</comment>
<dbReference type="GO" id="GO:0022857">
    <property type="term" value="F:transmembrane transporter activity"/>
    <property type="evidence" value="ECO:0007669"/>
    <property type="project" value="InterPro"/>
</dbReference>
<dbReference type="Pfam" id="PF07690">
    <property type="entry name" value="MFS_1"/>
    <property type="match status" value="1"/>
</dbReference>
<name>A0A9P4QEF5_9PEZI</name>
<feature type="transmembrane region" description="Helical" evidence="8">
    <location>
        <begin position="215"/>
        <end position="237"/>
    </location>
</feature>
<evidence type="ECO:0000256" key="2">
    <source>
        <dbReference type="ARBA" id="ARBA00008335"/>
    </source>
</evidence>
<evidence type="ECO:0000256" key="1">
    <source>
        <dbReference type="ARBA" id="ARBA00004127"/>
    </source>
</evidence>